<dbReference type="GO" id="GO:0005524">
    <property type="term" value="F:ATP binding"/>
    <property type="evidence" value="ECO:0007669"/>
    <property type="project" value="UniProtKB-KW"/>
</dbReference>
<organism evidence="17 18">
    <name type="scientific">Xylanibacter ruminicola</name>
    <name type="common">Prevotella ruminicola</name>
    <dbReference type="NCBI Taxonomy" id="839"/>
    <lineage>
        <taxon>Bacteria</taxon>
        <taxon>Pseudomonadati</taxon>
        <taxon>Bacteroidota</taxon>
        <taxon>Bacteroidia</taxon>
        <taxon>Bacteroidales</taxon>
        <taxon>Prevotellaceae</taxon>
        <taxon>Xylanibacter</taxon>
    </lineage>
</organism>
<evidence type="ECO:0000256" key="9">
    <source>
        <dbReference type="ARBA" id="ARBA00023015"/>
    </source>
</evidence>
<dbReference type="SMART" id="SM00342">
    <property type="entry name" value="HTH_ARAC"/>
    <property type="match status" value="1"/>
</dbReference>
<dbReference type="PRINTS" id="PR00344">
    <property type="entry name" value="BCTRLSENSOR"/>
</dbReference>
<keyword evidence="13" id="KW-0472">Membrane</keyword>
<keyword evidence="9" id="KW-0805">Transcription regulation</keyword>
<dbReference type="EMBL" id="SUYC01000009">
    <property type="protein sequence ID" value="MBE6271091.1"/>
    <property type="molecule type" value="Genomic_DNA"/>
</dbReference>
<evidence type="ECO:0000256" key="2">
    <source>
        <dbReference type="ARBA" id="ARBA00012438"/>
    </source>
</evidence>
<proteinExistence type="predicted"/>
<dbReference type="SUPFAM" id="SSF52172">
    <property type="entry name" value="CheY-like"/>
    <property type="match status" value="1"/>
</dbReference>
<sequence>MPILHLILIIRFTPRNMDSCLISRFWICCSIWAPKAYSIYNSIKQANQTMRRYLLLTLLATFTLLSFAQSHFYTSEKLSSNQISQICQDKDGYIWIGTEYGLNKYDGYRFTNYLHENGNPNTVNSNVISYLFVDVNGTLWVGTQLGLNRYDAANNQFISVEMKGATSVPRINAIIQEDANHLLIGTAGYGLFRVDTRNNNSQRVEGYAKGDNNYFSYIFFDKKGYFWKSGHGNAITRRSPKGKIEELQSPYGMVTGFVGYEGGVLIVCNHGLLYYRDGQLVTDFIDPGELRGKDLLLRTAKCDKAGNLYIGTMGNGLWWVPRGERQMRRYEYQNASLDLNTATIWALFEDNQENLWIGCQSRGLLLIPQHQSPFRSWKFIDQHLSTGGSLTSICAGDNGMTWCAVQNNGIFGFDAAGRLVAHPASPEGTYVIYRDTQGRYWIGTNVGLYAYNPQTGQFQLKSSFRSGFVNAITDDGKGKLFFSVYSAGFFSYDTNTDELRHFSMYDGDGPKGRLHNDWIRTMLVDSRGKLWICSASGINCYDPSEDSFRSNGWEVLLDYSTIEAVCETHDHKILFGTYSGLYYYDEKEKKAKPFPDANVLSNKVVGGIIEDLSGDLWISTTMGLWQYKHVEKQFAGYLYGNGLASREYVSGTAMRTTDGRIWFGFSDGITSFNPADLQMKNTEIGKVLLTGIYVGGMARPSTKRIELDFIDNTFSLEFSSLNFANAENVIYEYRLNGNREWGQTEAGRNVVSFTHMQPGSYILEVRAYDNGIYTDTEVYHIIVHAPWYRSSWAYLLYICIALITIGALVWSYVRRRRQELDEDKMKFLINATHDIRSPLTLIMSPLHKLMKRDFDPEVTNELKTIEHNAQRVQNLVNQILDIRKMDRQQMKLQCQETDMVQYVGNLLKSYEYTANERHINFRYAPALDKLNVWFDRKSIDKVVDNLLSNAFKYTYDGGEIEVRVAEDTDSQAAILQVIDNGMGIKGDTRKLFDRFYQGASSRSLHIEGTGIGLNLCKMVVEMHHGTIEAANRSDEQGSVFTVHLPLGCEHLKEEELLKVEEIDKPARQRAQTSYHVLIVDDDEEIGRYIAQELGCYYHITPVTSGREALRLLLSEPDKQFDLVVSDVMMPEMDGFTLLRMIKTNMNLNHIPVVMLTSKAAVANRLEGLEKGADAFLAKPFDMDELHMVINNLISTNLRLKGKYSGLQQPKDKIEEKQIKGNDELLMERILKVVNEHIDDNDFSVEMLAKAVGISRAQLHRKMKELTGIPVSEFVRNIRLEQAVRLLEEQKINVTQVAYSVGFSNLAHFSTVFRKQFGVSPTEYIEQKGLKNPG</sequence>
<dbReference type="Gene3D" id="2.60.40.10">
    <property type="entry name" value="Immunoglobulins"/>
    <property type="match status" value="1"/>
</dbReference>
<accession>A0A9D5P8R5</accession>
<protein>
    <recommendedName>
        <fullName evidence="2">histidine kinase</fullName>
        <ecNumber evidence="2">2.7.13.3</ecNumber>
    </recommendedName>
</protein>
<keyword evidence="8" id="KW-0902">Two-component regulatory system</keyword>
<dbReference type="InterPro" id="IPR011123">
    <property type="entry name" value="Y_Y_Y"/>
</dbReference>
<dbReference type="Gene3D" id="2.130.10.10">
    <property type="entry name" value="YVTN repeat-like/Quinoprotein amine dehydrogenase"/>
    <property type="match status" value="3"/>
</dbReference>
<keyword evidence="5" id="KW-0547">Nucleotide-binding</keyword>
<dbReference type="SMART" id="SM00448">
    <property type="entry name" value="REC"/>
    <property type="match status" value="1"/>
</dbReference>
<dbReference type="PROSITE" id="PS50109">
    <property type="entry name" value="HIS_KIN"/>
    <property type="match status" value="1"/>
</dbReference>
<dbReference type="SUPFAM" id="SSF46689">
    <property type="entry name" value="Homeodomain-like"/>
    <property type="match status" value="1"/>
</dbReference>
<evidence type="ECO:0000256" key="6">
    <source>
        <dbReference type="ARBA" id="ARBA00022777"/>
    </source>
</evidence>
<evidence type="ECO:0000259" key="14">
    <source>
        <dbReference type="PROSITE" id="PS01124"/>
    </source>
</evidence>
<dbReference type="PROSITE" id="PS50110">
    <property type="entry name" value="RESPONSE_REGULATORY"/>
    <property type="match status" value="1"/>
</dbReference>
<dbReference type="Pfam" id="PF00512">
    <property type="entry name" value="HisKA"/>
    <property type="match status" value="1"/>
</dbReference>
<dbReference type="EC" id="2.7.13.3" evidence="2"/>
<keyword evidence="4" id="KW-0808">Transferase</keyword>
<dbReference type="InterPro" id="IPR003661">
    <property type="entry name" value="HisK_dim/P_dom"/>
</dbReference>
<evidence type="ECO:0000256" key="13">
    <source>
        <dbReference type="SAM" id="Phobius"/>
    </source>
</evidence>
<keyword evidence="10" id="KW-0238">DNA-binding</keyword>
<evidence type="ECO:0000256" key="4">
    <source>
        <dbReference type="ARBA" id="ARBA00022679"/>
    </source>
</evidence>
<keyword evidence="6" id="KW-0418">Kinase</keyword>
<feature type="modified residue" description="4-aspartylphosphate" evidence="12">
    <location>
        <position position="1126"/>
    </location>
</feature>
<keyword evidence="13" id="KW-0812">Transmembrane</keyword>
<reference evidence="17" key="1">
    <citation type="submission" date="2019-04" db="EMBL/GenBank/DDBJ databases">
        <title>Evolution of Biomass-Degrading Anaerobic Consortia Revealed by Metagenomics.</title>
        <authorList>
            <person name="Peng X."/>
        </authorList>
    </citation>
    <scope>NUCLEOTIDE SEQUENCE</scope>
    <source>
        <strain evidence="17">SIG140</strain>
    </source>
</reference>
<dbReference type="PROSITE" id="PS01124">
    <property type="entry name" value="HTH_ARAC_FAMILY_2"/>
    <property type="match status" value="1"/>
</dbReference>
<dbReference type="InterPro" id="IPR036890">
    <property type="entry name" value="HATPase_C_sf"/>
</dbReference>
<dbReference type="FunFam" id="3.30.565.10:FF:000037">
    <property type="entry name" value="Hybrid sensor histidine kinase/response regulator"/>
    <property type="match status" value="1"/>
</dbReference>
<evidence type="ECO:0000256" key="7">
    <source>
        <dbReference type="ARBA" id="ARBA00022840"/>
    </source>
</evidence>
<dbReference type="InterPro" id="IPR001789">
    <property type="entry name" value="Sig_transdc_resp-reg_receiver"/>
</dbReference>
<evidence type="ECO:0000313" key="17">
    <source>
        <dbReference type="EMBL" id="MBE6271091.1"/>
    </source>
</evidence>
<keyword evidence="13" id="KW-1133">Transmembrane helix</keyword>
<dbReference type="InterPro" id="IPR005467">
    <property type="entry name" value="His_kinase_dom"/>
</dbReference>
<feature type="domain" description="HTH araC/xylS-type" evidence="14">
    <location>
        <begin position="1227"/>
        <end position="1326"/>
    </location>
</feature>
<comment type="catalytic activity">
    <reaction evidence="1">
        <text>ATP + protein L-histidine = ADP + protein N-phospho-L-histidine.</text>
        <dbReference type="EC" id="2.7.13.3"/>
    </reaction>
</comment>
<dbReference type="Pfam" id="PF00072">
    <property type="entry name" value="Response_reg"/>
    <property type="match status" value="1"/>
</dbReference>
<dbReference type="SUPFAM" id="SSF47384">
    <property type="entry name" value="Homodimeric domain of signal transducing histidine kinase"/>
    <property type="match status" value="1"/>
</dbReference>
<dbReference type="Pfam" id="PF07495">
    <property type="entry name" value="Y_Y_Y"/>
    <property type="match status" value="1"/>
</dbReference>
<evidence type="ECO:0000256" key="1">
    <source>
        <dbReference type="ARBA" id="ARBA00000085"/>
    </source>
</evidence>
<dbReference type="InterPro" id="IPR011110">
    <property type="entry name" value="Reg_prop"/>
</dbReference>
<dbReference type="PANTHER" id="PTHR43547:SF2">
    <property type="entry name" value="HYBRID SIGNAL TRANSDUCTION HISTIDINE KINASE C"/>
    <property type="match status" value="1"/>
</dbReference>
<dbReference type="SMART" id="SM00387">
    <property type="entry name" value="HATPase_c"/>
    <property type="match status" value="1"/>
</dbReference>
<feature type="domain" description="Response regulatory" evidence="16">
    <location>
        <begin position="1075"/>
        <end position="1193"/>
    </location>
</feature>
<evidence type="ECO:0000256" key="8">
    <source>
        <dbReference type="ARBA" id="ARBA00023012"/>
    </source>
</evidence>
<evidence type="ECO:0000259" key="15">
    <source>
        <dbReference type="PROSITE" id="PS50109"/>
    </source>
</evidence>
<evidence type="ECO:0000256" key="11">
    <source>
        <dbReference type="ARBA" id="ARBA00023163"/>
    </source>
</evidence>
<dbReference type="PANTHER" id="PTHR43547">
    <property type="entry name" value="TWO-COMPONENT HISTIDINE KINASE"/>
    <property type="match status" value="1"/>
</dbReference>
<dbReference type="InterPro" id="IPR015943">
    <property type="entry name" value="WD40/YVTN_repeat-like_dom_sf"/>
</dbReference>
<dbReference type="CDD" id="cd17574">
    <property type="entry name" value="REC_OmpR"/>
    <property type="match status" value="1"/>
</dbReference>
<evidence type="ECO:0000313" key="18">
    <source>
        <dbReference type="Proteomes" id="UP000806522"/>
    </source>
</evidence>
<dbReference type="InterPro" id="IPR009057">
    <property type="entry name" value="Homeodomain-like_sf"/>
</dbReference>
<dbReference type="SUPFAM" id="SSF63829">
    <property type="entry name" value="Calcium-dependent phosphotriesterase"/>
    <property type="match status" value="3"/>
</dbReference>
<dbReference type="Gene3D" id="3.40.50.2300">
    <property type="match status" value="1"/>
</dbReference>
<keyword evidence="7" id="KW-0067">ATP-binding</keyword>
<evidence type="ECO:0000256" key="3">
    <source>
        <dbReference type="ARBA" id="ARBA00022553"/>
    </source>
</evidence>
<dbReference type="Pfam" id="PF07494">
    <property type="entry name" value="Reg_prop"/>
    <property type="match status" value="1"/>
</dbReference>
<dbReference type="InterPro" id="IPR011006">
    <property type="entry name" value="CheY-like_superfamily"/>
</dbReference>
<dbReference type="Gene3D" id="1.10.287.130">
    <property type="match status" value="1"/>
</dbReference>
<dbReference type="Pfam" id="PF02518">
    <property type="entry name" value="HATPase_c"/>
    <property type="match status" value="1"/>
</dbReference>
<evidence type="ECO:0000256" key="5">
    <source>
        <dbReference type="ARBA" id="ARBA00022741"/>
    </source>
</evidence>
<dbReference type="InterPro" id="IPR018060">
    <property type="entry name" value="HTH_AraC"/>
</dbReference>
<dbReference type="SMART" id="SM00388">
    <property type="entry name" value="HisKA"/>
    <property type="match status" value="1"/>
</dbReference>
<evidence type="ECO:0000256" key="10">
    <source>
        <dbReference type="ARBA" id="ARBA00023125"/>
    </source>
</evidence>
<dbReference type="InterPro" id="IPR013783">
    <property type="entry name" value="Ig-like_fold"/>
</dbReference>
<dbReference type="InterPro" id="IPR036097">
    <property type="entry name" value="HisK_dim/P_sf"/>
</dbReference>
<dbReference type="SUPFAM" id="SSF55874">
    <property type="entry name" value="ATPase domain of HSP90 chaperone/DNA topoisomerase II/histidine kinase"/>
    <property type="match status" value="1"/>
</dbReference>
<dbReference type="Pfam" id="PF12833">
    <property type="entry name" value="HTH_18"/>
    <property type="match status" value="1"/>
</dbReference>
<keyword evidence="3 12" id="KW-0597">Phosphoprotein</keyword>
<keyword evidence="11" id="KW-0804">Transcription</keyword>
<evidence type="ECO:0000259" key="16">
    <source>
        <dbReference type="PROSITE" id="PS50110"/>
    </source>
</evidence>
<dbReference type="Gene3D" id="3.30.565.10">
    <property type="entry name" value="Histidine kinase-like ATPase, C-terminal domain"/>
    <property type="match status" value="1"/>
</dbReference>
<dbReference type="GO" id="GO:0000155">
    <property type="term" value="F:phosphorelay sensor kinase activity"/>
    <property type="evidence" value="ECO:0007669"/>
    <property type="project" value="InterPro"/>
</dbReference>
<gene>
    <name evidence="17" type="ORF">E7101_09085</name>
</gene>
<dbReference type="GO" id="GO:0003700">
    <property type="term" value="F:DNA-binding transcription factor activity"/>
    <property type="evidence" value="ECO:0007669"/>
    <property type="project" value="InterPro"/>
</dbReference>
<feature type="domain" description="Histidine kinase" evidence="15">
    <location>
        <begin position="830"/>
        <end position="1048"/>
    </location>
</feature>
<dbReference type="Proteomes" id="UP000806522">
    <property type="component" value="Unassembled WGS sequence"/>
</dbReference>
<dbReference type="InterPro" id="IPR003594">
    <property type="entry name" value="HATPase_dom"/>
</dbReference>
<dbReference type="PROSITE" id="PS00041">
    <property type="entry name" value="HTH_ARAC_FAMILY_1"/>
    <property type="match status" value="1"/>
</dbReference>
<feature type="transmembrane region" description="Helical" evidence="13">
    <location>
        <begin position="792"/>
        <end position="813"/>
    </location>
</feature>
<dbReference type="InterPro" id="IPR004358">
    <property type="entry name" value="Sig_transdc_His_kin-like_C"/>
</dbReference>
<evidence type="ECO:0000256" key="12">
    <source>
        <dbReference type="PROSITE-ProRule" id="PRU00169"/>
    </source>
</evidence>
<comment type="caution">
    <text evidence="17">The sequence shown here is derived from an EMBL/GenBank/DDBJ whole genome shotgun (WGS) entry which is preliminary data.</text>
</comment>
<dbReference type="GO" id="GO:0043565">
    <property type="term" value="F:sequence-specific DNA binding"/>
    <property type="evidence" value="ECO:0007669"/>
    <property type="project" value="InterPro"/>
</dbReference>
<dbReference type="InterPro" id="IPR018062">
    <property type="entry name" value="HTH_AraC-typ_CS"/>
</dbReference>
<name>A0A9D5P8R5_XYLRU</name>
<dbReference type="Gene3D" id="1.10.10.60">
    <property type="entry name" value="Homeodomain-like"/>
    <property type="match status" value="2"/>
</dbReference>
<dbReference type="CDD" id="cd00082">
    <property type="entry name" value="HisKA"/>
    <property type="match status" value="1"/>
</dbReference>